<dbReference type="InterPro" id="IPR000238">
    <property type="entry name" value="RbfA"/>
</dbReference>
<comment type="similarity">
    <text evidence="2">Belongs to the RbfA family.</text>
</comment>
<comment type="subunit">
    <text evidence="2">Monomer. Binds 30S ribosomal subunits, but not 50S ribosomal subunits or 70S ribosomes.</text>
</comment>
<evidence type="ECO:0000256" key="2">
    <source>
        <dbReference type="HAMAP-Rule" id="MF_00003"/>
    </source>
</evidence>
<keyword evidence="4" id="KW-1185">Reference proteome</keyword>
<proteinExistence type="inferred from homology"/>
<dbReference type="RefSeq" id="WP_154539183.1">
    <property type="nucleotide sequence ID" value="NZ_VULQ01000002.1"/>
</dbReference>
<dbReference type="InterPro" id="IPR015946">
    <property type="entry name" value="KH_dom-like_a/b"/>
</dbReference>
<reference evidence="3 4" key="1">
    <citation type="submission" date="2019-08" db="EMBL/GenBank/DDBJ databases">
        <title>In-depth cultivation of the pig gut microbiome towards novel bacterial diversity and tailored functional studies.</title>
        <authorList>
            <person name="Wylensek D."/>
            <person name="Hitch T.C.A."/>
            <person name="Clavel T."/>
        </authorList>
    </citation>
    <scope>NUCLEOTIDE SEQUENCE [LARGE SCALE GENOMIC DNA]</scope>
    <source>
        <strain evidence="3 4">WCA-380-WT-2B</strain>
    </source>
</reference>
<comment type="caution">
    <text evidence="3">The sequence shown here is derived from an EMBL/GenBank/DDBJ whole genome shotgun (WGS) entry which is preliminary data.</text>
</comment>
<name>A0A6N7VU63_9FIRM</name>
<dbReference type="Gene3D" id="3.30.300.20">
    <property type="match status" value="1"/>
</dbReference>
<dbReference type="HAMAP" id="MF_00003">
    <property type="entry name" value="RbfA"/>
    <property type="match status" value="1"/>
</dbReference>
<evidence type="ECO:0000313" key="4">
    <source>
        <dbReference type="Proteomes" id="UP000441925"/>
    </source>
</evidence>
<evidence type="ECO:0000313" key="3">
    <source>
        <dbReference type="EMBL" id="MSS77239.1"/>
    </source>
</evidence>
<dbReference type="GO" id="GO:0043024">
    <property type="term" value="F:ribosomal small subunit binding"/>
    <property type="evidence" value="ECO:0007669"/>
    <property type="project" value="TreeGrafter"/>
</dbReference>
<dbReference type="SUPFAM" id="SSF89919">
    <property type="entry name" value="Ribosome-binding factor A, RbfA"/>
    <property type="match status" value="1"/>
</dbReference>
<dbReference type="PANTHER" id="PTHR33515:SF1">
    <property type="entry name" value="RIBOSOME-BINDING FACTOR A, CHLOROPLASTIC-RELATED"/>
    <property type="match status" value="1"/>
</dbReference>
<keyword evidence="1 2" id="KW-0690">Ribosome biogenesis</keyword>
<comment type="subcellular location">
    <subcellularLocation>
        <location evidence="2">Cytoplasm</location>
    </subcellularLocation>
</comment>
<dbReference type="InterPro" id="IPR020053">
    <property type="entry name" value="Ribosome-bd_factorA_CS"/>
</dbReference>
<organism evidence="3 4">
    <name type="scientific">Anaerococcus porci</name>
    <dbReference type="NCBI Taxonomy" id="2652269"/>
    <lineage>
        <taxon>Bacteria</taxon>
        <taxon>Bacillati</taxon>
        <taxon>Bacillota</taxon>
        <taxon>Tissierellia</taxon>
        <taxon>Tissierellales</taxon>
        <taxon>Peptoniphilaceae</taxon>
        <taxon>Anaerococcus</taxon>
    </lineage>
</organism>
<dbReference type="Proteomes" id="UP000441925">
    <property type="component" value="Unassembled WGS sequence"/>
</dbReference>
<sequence>MDKRRSLKISSQMQKELSKILAEDINDPRLSENVIVSITEVEVTNDLSFADIYVSVLGDESKKESVIEAFEDAKGFIKRLIGERMRLRSMPKFRFKYDNSIERGVYMDKLIAETIAKDEKNAGNRED</sequence>
<dbReference type="AlphaFoldDB" id="A0A6N7VU63"/>
<dbReference type="EMBL" id="VULQ01000002">
    <property type="protein sequence ID" value="MSS77239.1"/>
    <property type="molecule type" value="Genomic_DNA"/>
</dbReference>
<dbReference type="PANTHER" id="PTHR33515">
    <property type="entry name" value="RIBOSOME-BINDING FACTOR A, CHLOROPLASTIC-RELATED"/>
    <property type="match status" value="1"/>
</dbReference>
<dbReference type="InterPro" id="IPR023799">
    <property type="entry name" value="RbfA_dom_sf"/>
</dbReference>
<dbReference type="GO" id="GO:0030490">
    <property type="term" value="P:maturation of SSU-rRNA"/>
    <property type="evidence" value="ECO:0007669"/>
    <property type="project" value="UniProtKB-UniRule"/>
</dbReference>
<dbReference type="Pfam" id="PF02033">
    <property type="entry name" value="RBFA"/>
    <property type="match status" value="1"/>
</dbReference>
<dbReference type="PROSITE" id="PS01319">
    <property type="entry name" value="RBFA"/>
    <property type="match status" value="1"/>
</dbReference>
<dbReference type="GO" id="GO:0005829">
    <property type="term" value="C:cytosol"/>
    <property type="evidence" value="ECO:0007669"/>
    <property type="project" value="TreeGrafter"/>
</dbReference>
<comment type="function">
    <text evidence="2">One of several proteins that assist in the late maturation steps of the functional core of the 30S ribosomal subunit. Associates with free 30S ribosomal subunits (but not with 30S subunits that are part of 70S ribosomes or polysomes). Required for efficient processing of 16S rRNA. May interact with the 5'-terminal helix region of 16S rRNA.</text>
</comment>
<dbReference type="NCBIfam" id="TIGR00082">
    <property type="entry name" value="rbfA"/>
    <property type="match status" value="1"/>
</dbReference>
<protein>
    <recommendedName>
        <fullName evidence="2">Ribosome-binding factor A</fullName>
    </recommendedName>
</protein>
<evidence type="ECO:0000256" key="1">
    <source>
        <dbReference type="ARBA" id="ARBA00022517"/>
    </source>
</evidence>
<keyword evidence="2" id="KW-0963">Cytoplasm</keyword>
<gene>
    <name evidence="2 3" type="primary">rbfA</name>
    <name evidence="3" type="ORF">FYJ26_02195</name>
</gene>
<accession>A0A6N7VU63</accession>